<comment type="caution">
    <text evidence="1">The sequence shown here is derived from an EMBL/GenBank/DDBJ whole genome shotgun (WGS) entry which is preliminary data.</text>
</comment>
<reference evidence="1 2" key="1">
    <citation type="submission" date="2024-04" db="EMBL/GenBank/DDBJ databases">
        <title>Novel species of the genus Ideonella isolated from streams.</title>
        <authorList>
            <person name="Lu H."/>
        </authorList>
    </citation>
    <scope>NUCLEOTIDE SEQUENCE [LARGE SCALE GENOMIC DNA]</scope>
    <source>
        <strain evidence="1 2">LYT19W</strain>
    </source>
</reference>
<evidence type="ECO:0000313" key="1">
    <source>
        <dbReference type="EMBL" id="MEK8047563.1"/>
    </source>
</evidence>
<accession>A0ABU9C6P7</accession>
<protein>
    <recommendedName>
        <fullName evidence="3">ABC transporter permease</fullName>
    </recommendedName>
</protein>
<dbReference type="EMBL" id="JBBUTI010000009">
    <property type="protein sequence ID" value="MEK8047563.1"/>
    <property type="molecule type" value="Genomic_DNA"/>
</dbReference>
<keyword evidence="2" id="KW-1185">Reference proteome</keyword>
<evidence type="ECO:0000313" key="2">
    <source>
        <dbReference type="Proteomes" id="UP001379945"/>
    </source>
</evidence>
<proteinExistence type="predicted"/>
<name>A0ABU9C6P7_9BURK</name>
<evidence type="ECO:0008006" key="3">
    <source>
        <dbReference type="Google" id="ProtNLM"/>
    </source>
</evidence>
<organism evidence="1 2">
    <name type="scientific">Ideonella margarita</name>
    <dbReference type="NCBI Taxonomy" id="2984191"/>
    <lineage>
        <taxon>Bacteria</taxon>
        <taxon>Pseudomonadati</taxon>
        <taxon>Pseudomonadota</taxon>
        <taxon>Betaproteobacteria</taxon>
        <taxon>Burkholderiales</taxon>
        <taxon>Sphaerotilaceae</taxon>
        <taxon>Ideonella</taxon>
    </lineage>
</organism>
<dbReference type="Proteomes" id="UP001379945">
    <property type="component" value="Unassembled WGS sequence"/>
</dbReference>
<dbReference type="RefSeq" id="WP_341399869.1">
    <property type="nucleotide sequence ID" value="NZ_JBBUTI010000009.1"/>
</dbReference>
<gene>
    <name evidence="1" type="ORF">AACH00_14475</name>
</gene>
<sequence length="109" mass="12192">MRLLVRRPLLAFLATAALLVLVVPIALYWAGLNAIDALPMPPSELATLDQQSEAWQRVRGRGEPEVHPLTPYSYLFNIAAHYQKDPGGLAAWLVARNHLLTHRQKPGMF</sequence>